<dbReference type="Proteomes" id="UP000827092">
    <property type="component" value="Unassembled WGS sequence"/>
</dbReference>
<reference evidence="1 2" key="1">
    <citation type="journal article" date="2022" name="Nat. Ecol. Evol.">
        <title>A masculinizing supergene underlies an exaggerated male reproductive morph in a spider.</title>
        <authorList>
            <person name="Hendrickx F."/>
            <person name="De Corte Z."/>
            <person name="Sonet G."/>
            <person name="Van Belleghem S.M."/>
            <person name="Kostlbacher S."/>
            <person name="Vangestel C."/>
        </authorList>
    </citation>
    <scope>NUCLEOTIDE SEQUENCE [LARGE SCALE GENOMIC DNA]</scope>
    <source>
        <strain evidence="1">W744_W776</strain>
    </source>
</reference>
<evidence type="ECO:0000313" key="1">
    <source>
        <dbReference type="EMBL" id="KAG8185466.1"/>
    </source>
</evidence>
<evidence type="ECO:0000313" key="2">
    <source>
        <dbReference type="Proteomes" id="UP000827092"/>
    </source>
</evidence>
<keyword evidence="2" id="KW-1185">Reference proteome</keyword>
<organism evidence="1 2">
    <name type="scientific">Oedothorax gibbosus</name>
    <dbReference type="NCBI Taxonomy" id="931172"/>
    <lineage>
        <taxon>Eukaryota</taxon>
        <taxon>Metazoa</taxon>
        <taxon>Ecdysozoa</taxon>
        <taxon>Arthropoda</taxon>
        <taxon>Chelicerata</taxon>
        <taxon>Arachnida</taxon>
        <taxon>Araneae</taxon>
        <taxon>Araneomorphae</taxon>
        <taxon>Entelegynae</taxon>
        <taxon>Araneoidea</taxon>
        <taxon>Linyphiidae</taxon>
        <taxon>Erigoninae</taxon>
        <taxon>Oedothorax</taxon>
    </lineage>
</organism>
<protein>
    <submittedName>
        <fullName evidence="1">Uncharacterized protein</fullName>
    </submittedName>
</protein>
<comment type="caution">
    <text evidence="1">The sequence shown here is derived from an EMBL/GenBank/DDBJ whole genome shotgun (WGS) entry which is preliminary data.</text>
</comment>
<dbReference type="AlphaFoldDB" id="A0AAV6UMH8"/>
<sequence>MIAEKGIEAFRLSKRSDICCSATSTRSTCCSVFPWSPYLRPRYLRMARLWVSLTVGPSSSRASWESSPKLNVSP</sequence>
<proteinExistence type="predicted"/>
<gene>
    <name evidence="1" type="ORF">JTE90_019725</name>
</gene>
<accession>A0AAV6UMH8</accession>
<dbReference type="EMBL" id="JAFNEN010000334">
    <property type="protein sequence ID" value="KAG8185466.1"/>
    <property type="molecule type" value="Genomic_DNA"/>
</dbReference>
<name>A0AAV6UMH8_9ARAC</name>